<evidence type="ECO:0000313" key="3">
    <source>
        <dbReference type="Proteomes" id="UP000478052"/>
    </source>
</evidence>
<dbReference type="InterPro" id="IPR005162">
    <property type="entry name" value="Retrotrans_gag_dom"/>
</dbReference>
<keyword evidence="3" id="KW-1185">Reference proteome</keyword>
<reference evidence="2 3" key="1">
    <citation type="submission" date="2019-08" db="EMBL/GenBank/DDBJ databases">
        <title>Whole genome of Aphis craccivora.</title>
        <authorList>
            <person name="Voronova N.V."/>
            <person name="Shulinski R.S."/>
            <person name="Bandarenka Y.V."/>
            <person name="Zhorov D.G."/>
            <person name="Warner D."/>
        </authorList>
    </citation>
    <scope>NUCLEOTIDE SEQUENCE [LARGE SCALE GENOMIC DNA]</scope>
    <source>
        <strain evidence="2">180601</strain>
        <tissue evidence="2">Whole Body</tissue>
    </source>
</reference>
<dbReference type="Proteomes" id="UP000478052">
    <property type="component" value="Unassembled WGS sequence"/>
</dbReference>
<sequence>MTIDEHLIAFGEKITKLTDNYLQKKPNLIEACKSKQLKNDIEETLNDPQKHQVQKNSITDIIDINKLLIQSNLRDSSPKRSANNKPKTTANDLLKISNILGNNANKLITQTDKCLNTKQDPYNKYNNLINLDHTETIKREHIYEDIESANKTESNLNTTFFSNSKSTRLINFYKTWKNNKTNKFLQNLENKGGNWSWENLKSEFINEFQPIGYSIILKDKLENRKQNDLESISSFVTEIEYLCSQVDKDMKEEDIC</sequence>
<name>A0A6G0VXY9_APHCR</name>
<dbReference type="EMBL" id="VUJU01010522">
    <property type="protein sequence ID" value="KAF0713961.1"/>
    <property type="molecule type" value="Genomic_DNA"/>
</dbReference>
<gene>
    <name evidence="2" type="ORF">FWK35_00034706</name>
</gene>
<accession>A0A6G0VXY9</accession>
<comment type="caution">
    <text evidence="2">The sequence shown here is derived from an EMBL/GenBank/DDBJ whole genome shotgun (WGS) entry which is preliminary data.</text>
</comment>
<proteinExistence type="predicted"/>
<dbReference type="Pfam" id="PF03732">
    <property type="entry name" value="Retrotrans_gag"/>
    <property type="match status" value="1"/>
</dbReference>
<dbReference type="OrthoDB" id="6624675at2759"/>
<protein>
    <submittedName>
        <fullName evidence="2">GATA zinc finger domain-containing protein 14-like</fullName>
    </submittedName>
</protein>
<dbReference type="AlphaFoldDB" id="A0A6G0VXY9"/>
<evidence type="ECO:0000313" key="2">
    <source>
        <dbReference type="EMBL" id="KAF0713961.1"/>
    </source>
</evidence>
<feature type="non-terminal residue" evidence="2">
    <location>
        <position position="256"/>
    </location>
</feature>
<evidence type="ECO:0000259" key="1">
    <source>
        <dbReference type="Pfam" id="PF03732"/>
    </source>
</evidence>
<organism evidence="2 3">
    <name type="scientific">Aphis craccivora</name>
    <name type="common">Cowpea aphid</name>
    <dbReference type="NCBI Taxonomy" id="307492"/>
    <lineage>
        <taxon>Eukaryota</taxon>
        <taxon>Metazoa</taxon>
        <taxon>Ecdysozoa</taxon>
        <taxon>Arthropoda</taxon>
        <taxon>Hexapoda</taxon>
        <taxon>Insecta</taxon>
        <taxon>Pterygota</taxon>
        <taxon>Neoptera</taxon>
        <taxon>Paraneoptera</taxon>
        <taxon>Hemiptera</taxon>
        <taxon>Sternorrhyncha</taxon>
        <taxon>Aphidomorpha</taxon>
        <taxon>Aphidoidea</taxon>
        <taxon>Aphididae</taxon>
        <taxon>Aphidini</taxon>
        <taxon>Aphis</taxon>
        <taxon>Aphis</taxon>
    </lineage>
</organism>
<feature type="domain" description="Retrotransposon gag" evidence="1">
    <location>
        <begin position="184"/>
        <end position="253"/>
    </location>
</feature>